<dbReference type="RefSeq" id="WP_208625152.1">
    <property type="nucleotide sequence ID" value="NZ_QJJM01000004.1"/>
</dbReference>
<dbReference type="InterPro" id="IPR013766">
    <property type="entry name" value="Thioredoxin_domain"/>
</dbReference>
<comment type="caution">
    <text evidence="2">The sequence shown here is derived from an EMBL/GenBank/DDBJ whole genome shotgun (WGS) entry which is preliminary data.</text>
</comment>
<dbReference type="InterPro" id="IPR000866">
    <property type="entry name" value="AhpC/TSA"/>
</dbReference>
<evidence type="ECO:0000313" key="3">
    <source>
        <dbReference type="Proteomes" id="UP000248014"/>
    </source>
</evidence>
<organism evidence="2 3">
    <name type="scientific">Blastomonas natatoria</name>
    <dbReference type="NCBI Taxonomy" id="34015"/>
    <lineage>
        <taxon>Bacteria</taxon>
        <taxon>Pseudomonadati</taxon>
        <taxon>Pseudomonadota</taxon>
        <taxon>Alphaproteobacteria</taxon>
        <taxon>Sphingomonadales</taxon>
        <taxon>Sphingomonadaceae</taxon>
        <taxon>Blastomonas</taxon>
    </lineage>
</organism>
<dbReference type="Gene3D" id="3.40.30.10">
    <property type="entry name" value="Glutaredoxin"/>
    <property type="match status" value="1"/>
</dbReference>
<dbReference type="PROSITE" id="PS51352">
    <property type="entry name" value="THIOREDOXIN_2"/>
    <property type="match status" value="1"/>
</dbReference>
<dbReference type="CDD" id="cd02970">
    <property type="entry name" value="PRX_like2"/>
    <property type="match status" value="1"/>
</dbReference>
<feature type="domain" description="Thioredoxin" evidence="1">
    <location>
        <begin position="42"/>
        <end position="215"/>
    </location>
</feature>
<keyword evidence="3" id="KW-1185">Reference proteome</keyword>
<dbReference type="InterPro" id="IPR036249">
    <property type="entry name" value="Thioredoxin-like_sf"/>
</dbReference>
<reference evidence="2 3" key="1">
    <citation type="submission" date="2018-05" db="EMBL/GenBank/DDBJ databases">
        <title>Genomic Encyclopedia of Type Strains, Phase IV (KMG-IV): sequencing the most valuable type-strain genomes for metagenomic binning, comparative biology and taxonomic classification.</title>
        <authorList>
            <person name="Goeker M."/>
        </authorList>
    </citation>
    <scope>NUCLEOTIDE SEQUENCE [LARGE SCALE GENOMIC DNA]</scope>
    <source>
        <strain evidence="2 3">DSM 3183</strain>
    </source>
</reference>
<dbReference type="Proteomes" id="UP000248014">
    <property type="component" value="Unassembled WGS sequence"/>
</dbReference>
<proteinExistence type="predicted"/>
<dbReference type="Pfam" id="PF00578">
    <property type="entry name" value="AhpC-TSA"/>
    <property type="match status" value="1"/>
</dbReference>
<gene>
    <name evidence="2" type="ORF">C7451_104249</name>
</gene>
<dbReference type="GO" id="GO:0016491">
    <property type="term" value="F:oxidoreductase activity"/>
    <property type="evidence" value="ECO:0007669"/>
    <property type="project" value="InterPro"/>
</dbReference>
<name>A0A2V3V7K0_9SPHN</name>
<protein>
    <submittedName>
        <fullName evidence="2">Peroxiredoxin</fullName>
    </submittedName>
</protein>
<dbReference type="EMBL" id="QJJM01000004">
    <property type="protein sequence ID" value="PXW77753.1"/>
    <property type="molecule type" value="Genomic_DNA"/>
</dbReference>
<accession>A0A2V3V7K0</accession>
<evidence type="ECO:0000259" key="1">
    <source>
        <dbReference type="PROSITE" id="PS51352"/>
    </source>
</evidence>
<dbReference type="SUPFAM" id="SSF52833">
    <property type="entry name" value="Thioredoxin-like"/>
    <property type="match status" value="1"/>
</dbReference>
<dbReference type="AlphaFoldDB" id="A0A2V3V7K0"/>
<evidence type="ECO:0000313" key="2">
    <source>
        <dbReference type="EMBL" id="PXW77753.1"/>
    </source>
</evidence>
<dbReference type="GO" id="GO:0016209">
    <property type="term" value="F:antioxidant activity"/>
    <property type="evidence" value="ECO:0007669"/>
    <property type="project" value="InterPro"/>
</dbReference>
<sequence>MYLQMNAPPPRQPANPVVDPWEQPTRELIARLCRSGAGSNAPRIGAAFPDFALTDSHGQHVGLAQLIEPGPVVLSFLRGRWCPYCARELKMWHDAMPRLEAAGARFVAISAEAGGRAEEFRRDIAPAATMLCDIDHGLAMLLGLAFPMGEDLHQRYIEAGLDLGAIYGNSGRILPITATYVIDRGGIVRYAHIDPDFRVRADANVVIAVVEGIARQGH</sequence>